<evidence type="ECO:0000256" key="1">
    <source>
        <dbReference type="SAM" id="MobiDB-lite"/>
    </source>
</evidence>
<dbReference type="Pfam" id="PF09325">
    <property type="entry name" value="Vps5"/>
    <property type="match status" value="1"/>
</dbReference>
<dbReference type="InterPro" id="IPR027267">
    <property type="entry name" value="AH/BAR_dom_sf"/>
</dbReference>
<dbReference type="SMART" id="SM00312">
    <property type="entry name" value="PX"/>
    <property type="match status" value="1"/>
</dbReference>
<dbReference type="EMBL" id="GDJX01018968">
    <property type="protein sequence ID" value="JAT48968.1"/>
    <property type="molecule type" value="Transcribed_RNA"/>
</dbReference>
<dbReference type="GO" id="GO:0005829">
    <property type="term" value="C:cytosol"/>
    <property type="evidence" value="ECO:0007669"/>
    <property type="project" value="GOC"/>
</dbReference>
<dbReference type="Gene3D" id="3.30.1520.10">
    <property type="entry name" value="Phox-like domain"/>
    <property type="match status" value="1"/>
</dbReference>
<protein>
    <submittedName>
        <fullName evidence="3">Vacuolar protein sorting-associated protein 17</fullName>
    </submittedName>
</protein>
<dbReference type="PROSITE" id="PS50195">
    <property type="entry name" value="PX"/>
    <property type="match status" value="1"/>
</dbReference>
<feature type="compositionally biased region" description="Polar residues" evidence="1">
    <location>
        <begin position="29"/>
        <end position="41"/>
    </location>
</feature>
<dbReference type="GO" id="GO:0032266">
    <property type="term" value="F:phosphatidylinositol-3-phosphate binding"/>
    <property type="evidence" value="ECO:0007669"/>
    <property type="project" value="TreeGrafter"/>
</dbReference>
<feature type="domain" description="PX" evidence="2">
    <location>
        <begin position="25"/>
        <end position="159"/>
    </location>
</feature>
<dbReference type="AlphaFoldDB" id="A0A1D1Y2W5"/>
<dbReference type="InterPro" id="IPR036871">
    <property type="entry name" value="PX_dom_sf"/>
</dbReference>
<dbReference type="GO" id="GO:0030905">
    <property type="term" value="C:retromer, tubulation complex"/>
    <property type="evidence" value="ECO:0007669"/>
    <property type="project" value="TreeGrafter"/>
</dbReference>
<organism evidence="3">
    <name type="scientific">Anthurium amnicola</name>
    <dbReference type="NCBI Taxonomy" id="1678845"/>
    <lineage>
        <taxon>Eukaryota</taxon>
        <taxon>Viridiplantae</taxon>
        <taxon>Streptophyta</taxon>
        <taxon>Embryophyta</taxon>
        <taxon>Tracheophyta</taxon>
        <taxon>Spermatophyta</taxon>
        <taxon>Magnoliopsida</taxon>
        <taxon>Liliopsida</taxon>
        <taxon>Araceae</taxon>
        <taxon>Pothoideae</taxon>
        <taxon>Potheae</taxon>
        <taxon>Anthurium</taxon>
    </lineage>
</organism>
<dbReference type="GO" id="GO:0042147">
    <property type="term" value="P:retrograde transport, endosome to Golgi"/>
    <property type="evidence" value="ECO:0007669"/>
    <property type="project" value="TreeGrafter"/>
</dbReference>
<gene>
    <name evidence="3" type="primary">vps17_0</name>
    <name evidence="3" type="ORF">g.17307</name>
</gene>
<proteinExistence type="predicted"/>
<feature type="region of interest" description="Disordered" evidence="1">
    <location>
        <begin position="1"/>
        <end position="41"/>
    </location>
</feature>
<name>A0A1D1Y2W5_9ARAE</name>
<reference evidence="3" key="1">
    <citation type="submission" date="2015-07" db="EMBL/GenBank/DDBJ databases">
        <title>Transcriptome Assembly of Anthurium amnicola.</title>
        <authorList>
            <person name="Suzuki J."/>
        </authorList>
    </citation>
    <scope>NUCLEOTIDE SEQUENCE</scope>
</reference>
<evidence type="ECO:0000259" key="2">
    <source>
        <dbReference type="PROSITE" id="PS50195"/>
    </source>
</evidence>
<dbReference type="Gene3D" id="1.20.1270.60">
    <property type="entry name" value="Arfaptin homology (AH) domain/BAR domain"/>
    <property type="match status" value="1"/>
</dbReference>
<dbReference type="InterPro" id="IPR053055">
    <property type="entry name" value="VPS17"/>
</dbReference>
<dbReference type="InterPro" id="IPR001683">
    <property type="entry name" value="PX_dom"/>
</dbReference>
<accession>A0A1D1Y2W5</accession>
<dbReference type="Pfam" id="PF00787">
    <property type="entry name" value="PX"/>
    <property type="match status" value="1"/>
</dbReference>
<feature type="compositionally biased region" description="Low complexity" evidence="1">
    <location>
        <begin position="10"/>
        <end position="23"/>
    </location>
</feature>
<dbReference type="PANTHER" id="PTHR47433">
    <property type="entry name" value="VACUOLAR PROTEIN SORTING-ASSOCIATED PROTEIN 17"/>
    <property type="match status" value="1"/>
</dbReference>
<dbReference type="GO" id="GO:0006886">
    <property type="term" value="P:intracellular protein transport"/>
    <property type="evidence" value="ECO:0007669"/>
    <property type="project" value="TreeGrafter"/>
</dbReference>
<dbReference type="GO" id="GO:0005768">
    <property type="term" value="C:endosome"/>
    <property type="evidence" value="ECO:0007669"/>
    <property type="project" value="UniProtKB-ARBA"/>
</dbReference>
<evidence type="ECO:0000313" key="3">
    <source>
        <dbReference type="EMBL" id="JAT48968.1"/>
    </source>
</evidence>
<dbReference type="SUPFAM" id="SSF64268">
    <property type="entry name" value="PX domain"/>
    <property type="match status" value="1"/>
</dbReference>
<dbReference type="InterPro" id="IPR015404">
    <property type="entry name" value="Vps5_C"/>
</dbReference>
<dbReference type="PANTHER" id="PTHR47433:SF1">
    <property type="entry name" value="VACUOLAR PROTEIN SORTING-ASSOCIATED PROTEIN 17"/>
    <property type="match status" value="1"/>
</dbReference>
<sequence>MAVPQEPALNENENTNQTHQNSSPKAARTRQQLKNGSTQSQDEGYYLRISITTLDKNRRDPVFKFKAITNLPRYRNSSYPLIERSYTEFERLYNALAYSNPECIVPALPFSSSSYQSTEDDERKVKHSMQQWVNRVAMNPVLCHDEELRSFIETDFVFIPATKPRKRTSAFRLKFSSDIRDEDKALVHAKSIAHLLEGHFLNTAKSSQKLAGYRKGLATFNADLGTKSIAMGTVEKHLPLSNGLRKFGKTLQIISERQKLQAISEAAALGDFFSYYAINSHVVKETLANRHRIISEHDDAVKTTISKRRYIERLKSSTNIKPDKVSEALEDLEYSKSYEQNLDARVKRVTKNLHTELKIYEENRAQDFFNAVKEYVKKQVLFEKQQLNEWEHLRPDIKAITKRNMHIYAYGDEKLDAKVVAEKLSM</sequence>